<dbReference type="InterPro" id="IPR023753">
    <property type="entry name" value="FAD/NAD-binding_dom"/>
</dbReference>
<dbReference type="SUPFAM" id="SSF51905">
    <property type="entry name" value="FAD/NAD(P)-binding domain"/>
    <property type="match status" value="1"/>
</dbReference>
<evidence type="ECO:0000256" key="1">
    <source>
        <dbReference type="ARBA" id="ARBA00001974"/>
    </source>
</evidence>
<dbReference type="InterPro" id="IPR041575">
    <property type="entry name" value="Rubredoxin_C"/>
</dbReference>
<organism evidence="6 7">
    <name type="scientific">Anaerosolibacter carboniphilus</name>
    <dbReference type="NCBI Taxonomy" id="1417629"/>
    <lineage>
        <taxon>Bacteria</taxon>
        <taxon>Bacillati</taxon>
        <taxon>Bacillota</taxon>
        <taxon>Clostridia</taxon>
        <taxon>Peptostreptococcales</taxon>
        <taxon>Thermotaleaceae</taxon>
        <taxon>Anaerosolibacter</taxon>
    </lineage>
</organism>
<dbReference type="InterPro" id="IPR050260">
    <property type="entry name" value="FAD-bd_OxRdtase"/>
</dbReference>
<dbReference type="Pfam" id="PF07992">
    <property type="entry name" value="Pyr_redox_2"/>
    <property type="match status" value="1"/>
</dbReference>
<evidence type="ECO:0000256" key="3">
    <source>
        <dbReference type="ARBA" id="ARBA00022827"/>
    </source>
</evidence>
<reference evidence="6 7" key="1">
    <citation type="submission" date="2020-08" db="EMBL/GenBank/DDBJ databases">
        <title>Genomic Encyclopedia of Type Strains, Phase IV (KMG-IV): sequencing the most valuable type-strain genomes for metagenomic binning, comparative biology and taxonomic classification.</title>
        <authorList>
            <person name="Goeker M."/>
        </authorList>
    </citation>
    <scope>NUCLEOTIDE SEQUENCE [LARGE SCALE GENOMIC DNA]</scope>
    <source>
        <strain evidence="6 7">DSM 103526</strain>
    </source>
</reference>
<dbReference type="PRINTS" id="PR00411">
    <property type="entry name" value="PNDRDTASEI"/>
</dbReference>
<dbReference type="AlphaFoldDB" id="A0A841KWU9"/>
<feature type="domain" description="FAD/NAD(P)-binding" evidence="4">
    <location>
        <begin position="2"/>
        <end position="288"/>
    </location>
</feature>
<dbReference type="PANTHER" id="PTHR43429:SF3">
    <property type="entry name" value="NITRITE REDUCTASE [NAD(P)H]"/>
    <property type="match status" value="1"/>
</dbReference>
<dbReference type="PRINTS" id="PR00368">
    <property type="entry name" value="FADPNR"/>
</dbReference>
<dbReference type="EMBL" id="JACHEN010000029">
    <property type="protein sequence ID" value="MBB6217843.1"/>
    <property type="molecule type" value="Genomic_DNA"/>
</dbReference>
<evidence type="ECO:0000259" key="4">
    <source>
        <dbReference type="Pfam" id="PF07992"/>
    </source>
</evidence>
<proteinExistence type="predicted"/>
<dbReference type="GO" id="GO:0016491">
    <property type="term" value="F:oxidoreductase activity"/>
    <property type="evidence" value="ECO:0007669"/>
    <property type="project" value="InterPro"/>
</dbReference>
<evidence type="ECO:0000259" key="5">
    <source>
        <dbReference type="Pfam" id="PF18267"/>
    </source>
</evidence>
<sequence>MRYVIIGASAAGIHAVKTLRKLDEDGQITVISQDEKIISRCMLHHVISGNRDEETSAFVEGDWTEKYNIQWLKGTTATEVAVMSQEVILDDGKRIPYDKLLIASGADAILPPVKGLKDGANVFTLRNLKDVREIISAIDAGKSAVVIGGGLIGIDASMALIEKHISVTIVEMANRILPLQLDHISSCRYKELLGAKGAVVREGVSVVEIEREGNRNIVRLNNGMDIRCDMIIVAAGVKPNRTFIDSEKLKVEKGILVNDKMETTIQNIYAAGDVTGKSAIWPVAVKQGIVAASNMAGVERYYEDYFTEKNTMNVFGLKTISLGLIEPPDDTYKVEVFNNKDIYKKVIHKNNVIYGMIFQGDISRSGFWSHLIKEKIKIDFPYEDIFALQYADFYGIDPTGNYVMPIKS</sequence>
<keyword evidence="7" id="KW-1185">Reference proteome</keyword>
<keyword evidence="3" id="KW-0274">FAD</keyword>
<dbReference type="Pfam" id="PF18267">
    <property type="entry name" value="Rubredoxin_C"/>
    <property type="match status" value="1"/>
</dbReference>
<comment type="caution">
    <text evidence="6">The sequence shown here is derived from an EMBL/GenBank/DDBJ whole genome shotgun (WGS) entry which is preliminary data.</text>
</comment>
<dbReference type="RefSeq" id="WP_184312353.1">
    <property type="nucleotide sequence ID" value="NZ_JACHEN010000029.1"/>
</dbReference>
<comment type="cofactor">
    <cofactor evidence="1">
        <name>FAD</name>
        <dbReference type="ChEBI" id="CHEBI:57692"/>
    </cofactor>
</comment>
<dbReference type="Gene3D" id="3.30.390.30">
    <property type="match status" value="1"/>
</dbReference>
<protein>
    <submittedName>
        <fullName evidence="6">NAD(P)H-nitrite reductase large subunit</fullName>
    </submittedName>
</protein>
<evidence type="ECO:0000313" key="7">
    <source>
        <dbReference type="Proteomes" id="UP000579281"/>
    </source>
</evidence>
<dbReference type="InterPro" id="IPR016156">
    <property type="entry name" value="FAD/NAD-linked_Rdtase_dimer_sf"/>
</dbReference>
<evidence type="ECO:0000313" key="6">
    <source>
        <dbReference type="EMBL" id="MBB6217843.1"/>
    </source>
</evidence>
<dbReference type="Gene3D" id="3.50.50.60">
    <property type="entry name" value="FAD/NAD(P)-binding domain"/>
    <property type="match status" value="2"/>
</dbReference>
<accession>A0A841KWU9</accession>
<dbReference type="InterPro" id="IPR036188">
    <property type="entry name" value="FAD/NAD-bd_sf"/>
</dbReference>
<keyword evidence="2" id="KW-0285">Flavoprotein</keyword>
<evidence type="ECO:0000256" key="2">
    <source>
        <dbReference type="ARBA" id="ARBA00022630"/>
    </source>
</evidence>
<dbReference type="PANTHER" id="PTHR43429">
    <property type="entry name" value="PYRIDINE NUCLEOTIDE-DISULFIDE OXIDOREDUCTASE DOMAIN-CONTAINING"/>
    <property type="match status" value="1"/>
</dbReference>
<feature type="domain" description="NADH-rubredoxin oxidoreductase C-terminal" evidence="5">
    <location>
        <begin position="310"/>
        <end position="376"/>
    </location>
</feature>
<dbReference type="Proteomes" id="UP000579281">
    <property type="component" value="Unassembled WGS sequence"/>
</dbReference>
<gene>
    <name evidence="6" type="ORF">HNQ80_003979</name>
</gene>
<name>A0A841KWU9_9FIRM</name>